<gene>
    <name evidence="2" type="ORF">EAI_17034</name>
</gene>
<dbReference type="EMBL" id="GL453577">
    <property type="protein sequence ID" value="EFN75851.1"/>
    <property type="molecule type" value="Genomic_DNA"/>
</dbReference>
<protein>
    <submittedName>
        <fullName evidence="2">Uncharacterized protein</fullName>
    </submittedName>
</protein>
<dbReference type="InParanoid" id="E2C887"/>
<dbReference type="Proteomes" id="UP000008237">
    <property type="component" value="Unassembled WGS sequence"/>
</dbReference>
<name>E2C887_HARSA</name>
<proteinExistence type="predicted"/>
<accession>E2C887</accession>
<organism evidence="3">
    <name type="scientific">Harpegnathos saltator</name>
    <name type="common">Jerdon's jumping ant</name>
    <dbReference type="NCBI Taxonomy" id="610380"/>
    <lineage>
        <taxon>Eukaryota</taxon>
        <taxon>Metazoa</taxon>
        <taxon>Ecdysozoa</taxon>
        <taxon>Arthropoda</taxon>
        <taxon>Hexapoda</taxon>
        <taxon>Insecta</taxon>
        <taxon>Pterygota</taxon>
        <taxon>Neoptera</taxon>
        <taxon>Endopterygota</taxon>
        <taxon>Hymenoptera</taxon>
        <taxon>Apocrita</taxon>
        <taxon>Aculeata</taxon>
        <taxon>Formicoidea</taxon>
        <taxon>Formicidae</taxon>
        <taxon>Ponerinae</taxon>
        <taxon>Ponerini</taxon>
        <taxon>Harpegnathos</taxon>
    </lineage>
</organism>
<evidence type="ECO:0000313" key="2">
    <source>
        <dbReference type="EMBL" id="EFN75851.1"/>
    </source>
</evidence>
<keyword evidence="3" id="KW-1185">Reference proteome</keyword>
<dbReference type="OMA" id="METWMER"/>
<reference evidence="2 3" key="1">
    <citation type="journal article" date="2010" name="Science">
        <title>Genomic comparison of the ants Camponotus floridanus and Harpegnathos saltator.</title>
        <authorList>
            <person name="Bonasio R."/>
            <person name="Zhang G."/>
            <person name="Ye C."/>
            <person name="Mutti N.S."/>
            <person name="Fang X."/>
            <person name="Qin N."/>
            <person name="Donahue G."/>
            <person name="Yang P."/>
            <person name="Li Q."/>
            <person name="Li C."/>
            <person name="Zhang P."/>
            <person name="Huang Z."/>
            <person name="Berger S.L."/>
            <person name="Reinberg D."/>
            <person name="Wang J."/>
            <person name="Liebig J."/>
        </authorList>
    </citation>
    <scope>NUCLEOTIDE SEQUENCE [LARGE SCALE GENOMIC DNA]</scope>
    <source>
        <strain evidence="2 3">R22 G/1</strain>
    </source>
</reference>
<feature type="coiled-coil region" evidence="1">
    <location>
        <begin position="68"/>
        <end position="95"/>
    </location>
</feature>
<sequence length="108" mass="13116">MFWNVAGVTNKDKGFWEGIKKWDVTMMETWMERKDWERIREKLPKEFRWKVQLAIRKNKKGRAKRGMLMGIRRGIEEEEEEEEEEQEEQEAYAIARALIKRGKATRLN</sequence>
<evidence type="ECO:0000256" key="1">
    <source>
        <dbReference type="SAM" id="Coils"/>
    </source>
</evidence>
<evidence type="ECO:0000313" key="3">
    <source>
        <dbReference type="Proteomes" id="UP000008237"/>
    </source>
</evidence>
<keyword evidence="1" id="KW-0175">Coiled coil</keyword>
<dbReference type="AlphaFoldDB" id="E2C887"/>